<feature type="transmembrane region" description="Helical" evidence="9">
    <location>
        <begin position="526"/>
        <end position="543"/>
    </location>
</feature>
<evidence type="ECO:0000256" key="3">
    <source>
        <dbReference type="ARBA" id="ARBA00022679"/>
    </source>
</evidence>
<keyword evidence="6" id="KW-0067">ATP-binding</keyword>
<keyword evidence="5 11" id="KW-0418">Kinase</keyword>
<dbReference type="CDD" id="cd14014">
    <property type="entry name" value="STKc_PknB_like"/>
    <property type="match status" value="1"/>
</dbReference>
<evidence type="ECO:0000259" key="10">
    <source>
        <dbReference type="PROSITE" id="PS50011"/>
    </source>
</evidence>
<dbReference type="GO" id="GO:0005524">
    <property type="term" value="F:ATP binding"/>
    <property type="evidence" value="ECO:0007669"/>
    <property type="project" value="UniProtKB-KW"/>
</dbReference>
<dbReference type="Proteomes" id="UP001152872">
    <property type="component" value="Unassembled WGS sequence"/>
</dbReference>
<dbReference type="InterPro" id="IPR011009">
    <property type="entry name" value="Kinase-like_dom_sf"/>
</dbReference>
<dbReference type="PROSITE" id="PS50011">
    <property type="entry name" value="PROTEIN_KINASE_DOM"/>
    <property type="match status" value="1"/>
</dbReference>
<sequence length="604" mass="67496">MIAFPDLSAHGYQVIKELGHNLEGGRFTYLAKRLADNVNVAIKQFQFATGSGWNGFRAIEREIQSLQGLNHRGIPKYLDKFETDNGYCLVTEYFPADTLAAARSFTPDQIKQVAVQLLEILVYLQERMPPVIHRDIKPENILVDENLNVYLIDFGFARVGSGSIAMSSANAGTFGFMAPEQIRNLNLTNASDLYGLGLTLICLIGAIRSTDIGKYIDYNNQLDRSKIDPKLKGCSFTFMKWLDQMVAPDPSKRFADAKTALESLKPLYVVRVPEVKFDKSSLEFTSKKLGESLSQTITISNSIPETILEGHWEVAPHRRDPSQNHDDHHAWISFKPTKIRGNQTTCEITVNTKKLSSSSQFIRQLIFVSDNAIPSKNIISLTVSTSKLVEYKFRLNTVSLVTKLTISSLICWLVTQGGSYLTNCINIASATLSSSSYLFAFGFIGGPITVPMFGLFSVYFIGTKGLLHQETMGIIGAFVLNVLGASCSWGAKFFFLPIIKNQIEKYSKNLSKNINQVSKNKNQKNVIDFLVVLTGVLLSLSYGLRYIDPMKIGSYLPTSLFEILFYIVIAISLFIVIYPYANYYQKANDIRHREKTGGLIQGDK</sequence>
<feature type="domain" description="Protein kinase" evidence="10">
    <location>
        <begin position="12"/>
        <end position="268"/>
    </location>
</feature>
<evidence type="ECO:0000256" key="6">
    <source>
        <dbReference type="ARBA" id="ARBA00022840"/>
    </source>
</evidence>
<feature type="transmembrane region" description="Helical" evidence="9">
    <location>
        <begin position="437"/>
        <end position="462"/>
    </location>
</feature>
<comment type="caution">
    <text evidence="11">The sequence shown here is derived from an EMBL/GenBank/DDBJ whole genome shotgun (WGS) entry which is preliminary data.</text>
</comment>
<gene>
    <name evidence="11" type="ORF">FEV09_06820</name>
</gene>
<feature type="transmembrane region" description="Helical" evidence="9">
    <location>
        <begin position="563"/>
        <end position="581"/>
    </location>
</feature>
<dbReference type="InterPro" id="IPR000719">
    <property type="entry name" value="Prot_kinase_dom"/>
</dbReference>
<evidence type="ECO:0000256" key="4">
    <source>
        <dbReference type="ARBA" id="ARBA00022741"/>
    </source>
</evidence>
<keyword evidence="9" id="KW-0812">Transmembrane</keyword>
<comment type="catalytic activity">
    <reaction evidence="8">
        <text>L-seryl-[protein] + ATP = O-phospho-L-seryl-[protein] + ADP + H(+)</text>
        <dbReference type="Rhea" id="RHEA:17989"/>
        <dbReference type="Rhea" id="RHEA-COMP:9863"/>
        <dbReference type="Rhea" id="RHEA-COMP:11604"/>
        <dbReference type="ChEBI" id="CHEBI:15378"/>
        <dbReference type="ChEBI" id="CHEBI:29999"/>
        <dbReference type="ChEBI" id="CHEBI:30616"/>
        <dbReference type="ChEBI" id="CHEBI:83421"/>
        <dbReference type="ChEBI" id="CHEBI:456216"/>
        <dbReference type="EC" id="2.7.11.1"/>
    </reaction>
</comment>
<evidence type="ECO:0000256" key="5">
    <source>
        <dbReference type="ARBA" id="ARBA00022777"/>
    </source>
</evidence>
<evidence type="ECO:0000313" key="11">
    <source>
        <dbReference type="EMBL" id="MDG3494268.1"/>
    </source>
</evidence>
<keyword evidence="12" id="KW-1185">Reference proteome</keyword>
<dbReference type="AlphaFoldDB" id="A0A9X4M7K0"/>
<evidence type="ECO:0000256" key="1">
    <source>
        <dbReference type="ARBA" id="ARBA00012513"/>
    </source>
</evidence>
<dbReference type="InterPro" id="IPR008271">
    <property type="entry name" value="Ser/Thr_kinase_AS"/>
</dbReference>
<dbReference type="EC" id="2.7.11.1" evidence="1"/>
<feature type="transmembrane region" description="Helical" evidence="9">
    <location>
        <begin position="474"/>
        <end position="499"/>
    </location>
</feature>
<evidence type="ECO:0000256" key="9">
    <source>
        <dbReference type="SAM" id="Phobius"/>
    </source>
</evidence>
<accession>A0A9X4M7K0</accession>
<reference evidence="11" key="1">
    <citation type="submission" date="2019-05" db="EMBL/GenBank/DDBJ databases">
        <title>Whole genome sequencing of Pseudanabaena catenata USMAC16.</title>
        <authorList>
            <person name="Khan Z."/>
            <person name="Omar W.M."/>
            <person name="Convey P."/>
            <person name="Merican F."/>
            <person name="Najimudin N."/>
        </authorList>
    </citation>
    <scope>NUCLEOTIDE SEQUENCE</scope>
    <source>
        <strain evidence="11">USMAC16</strain>
    </source>
</reference>
<dbReference type="Gene3D" id="1.10.510.10">
    <property type="entry name" value="Transferase(Phosphotransferase) domain 1"/>
    <property type="match status" value="1"/>
</dbReference>
<dbReference type="EMBL" id="VBTY01000039">
    <property type="protein sequence ID" value="MDG3494268.1"/>
    <property type="molecule type" value="Genomic_DNA"/>
</dbReference>
<dbReference type="GO" id="GO:0004674">
    <property type="term" value="F:protein serine/threonine kinase activity"/>
    <property type="evidence" value="ECO:0007669"/>
    <property type="project" value="UniProtKB-KW"/>
</dbReference>
<evidence type="ECO:0000313" key="12">
    <source>
        <dbReference type="Proteomes" id="UP001152872"/>
    </source>
</evidence>
<dbReference type="Pfam" id="PF00069">
    <property type="entry name" value="Pkinase"/>
    <property type="match status" value="1"/>
</dbReference>
<evidence type="ECO:0000256" key="7">
    <source>
        <dbReference type="ARBA" id="ARBA00047899"/>
    </source>
</evidence>
<keyword evidence="4" id="KW-0547">Nucleotide-binding</keyword>
<dbReference type="SMART" id="SM00220">
    <property type="entry name" value="S_TKc"/>
    <property type="match status" value="1"/>
</dbReference>
<keyword evidence="9" id="KW-1133">Transmembrane helix</keyword>
<dbReference type="PROSITE" id="PS00108">
    <property type="entry name" value="PROTEIN_KINASE_ST"/>
    <property type="match status" value="1"/>
</dbReference>
<organism evidence="11 12">
    <name type="scientific">Pseudanabaena catenata USMAC16</name>
    <dbReference type="NCBI Taxonomy" id="1855837"/>
    <lineage>
        <taxon>Bacteria</taxon>
        <taxon>Bacillati</taxon>
        <taxon>Cyanobacteriota</taxon>
        <taxon>Cyanophyceae</taxon>
        <taxon>Pseudanabaenales</taxon>
        <taxon>Pseudanabaenaceae</taxon>
        <taxon>Pseudanabaena</taxon>
    </lineage>
</organism>
<keyword evidence="9" id="KW-0472">Membrane</keyword>
<proteinExistence type="predicted"/>
<keyword evidence="3 11" id="KW-0808">Transferase</keyword>
<keyword evidence="2" id="KW-0723">Serine/threonine-protein kinase</keyword>
<dbReference type="PANTHER" id="PTHR24363:SF0">
    <property type="entry name" value="SERINE_THREONINE KINASE LIKE DOMAIN CONTAINING 1"/>
    <property type="match status" value="1"/>
</dbReference>
<dbReference type="SUPFAM" id="SSF56112">
    <property type="entry name" value="Protein kinase-like (PK-like)"/>
    <property type="match status" value="1"/>
</dbReference>
<feature type="transmembrane region" description="Helical" evidence="9">
    <location>
        <begin position="404"/>
        <end position="425"/>
    </location>
</feature>
<evidence type="ECO:0000256" key="8">
    <source>
        <dbReference type="ARBA" id="ARBA00048679"/>
    </source>
</evidence>
<dbReference type="PANTHER" id="PTHR24363">
    <property type="entry name" value="SERINE/THREONINE PROTEIN KINASE"/>
    <property type="match status" value="1"/>
</dbReference>
<protein>
    <recommendedName>
        <fullName evidence="1">non-specific serine/threonine protein kinase</fullName>
        <ecNumber evidence="1">2.7.11.1</ecNumber>
    </recommendedName>
</protein>
<comment type="catalytic activity">
    <reaction evidence="7">
        <text>L-threonyl-[protein] + ATP = O-phospho-L-threonyl-[protein] + ADP + H(+)</text>
        <dbReference type="Rhea" id="RHEA:46608"/>
        <dbReference type="Rhea" id="RHEA-COMP:11060"/>
        <dbReference type="Rhea" id="RHEA-COMP:11605"/>
        <dbReference type="ChEBI" id="CHEBI:15378"/>
        <dbReference type="ChEBI" id="CHEBI:30013"/>
        <dbReference type="ChEBI" id="CHEBI:30616"/>
        <dbReference type="ChEBI" id="CHEBI:61977"/>
        <dbReference type="ChEBI" id="CHEBI:456216"/>
        <dbReference type="EC" id="2.7.11.1"/>
    </reaction>
</comment>
<name>A0A9X4M7K0_9CYAN</name>
<evidence type="ECO:0000256" key="2">
    <source>
        <dbReference type="ARBA" id="ARBA00022527"/>
    </source>
</evidence>
<dbReference type="RefSeq" id="WP_009626335.1">
    <property type="nucleotide sequence ID" value="NZ_VBTY01000039.1"/>
</dbReference>